<evidence type="ECO:0000259" key="3">
    <source>
        <dbReference type="Pfam" id="PF04773"/>
    </source>
</evidence>
<dbReference type="STRING" id="869212.Turpa_3157"/>
<dbReference type="KEGG" id="tpx:Turpa_3157"/>
<dbReference type="Pfam" id="PF04773">
    <property type="entry name" value="FecR"/>
    <property type="match status" value="1"/>
</dbReference>
<reference evidence="4 5" key="1">
    <citation type="submission" date="2012-06" db="EMBL/GenBank/DDBJ databases">
        <title>The complete chromosome of genome of Turneriella parva DSM 21527.</title>
        <authorList>
            <consortium name="US DOE Joint Genome Institute (JGI-PGF)"/>
            <person name="Lucas S."/>
            <person name="Han J."/>
            <person name="Lapidus A."/>
            <person name="Bruce D."/>
            <person name="Goodwin L."/>
            <person name="Pitluck S."/>
            <person name="Peters L."/>
            <person name="Kyrpides N."/>
            <person name="Mavromatis K."/>
            <person name="Ivanova N."/>
            <person name="Mikhailova N."/>
            <person name="Chertkov O."/>
            <person name="Detter J.C."/>
            <person name="Tapia R."/>
            <person name="Han C."/>
            <person name="Land M."/>
            <person name="Hauser L."/>
            <person name="Markowitz V."/>
            <person name="Cheng J.-F."/>
            <person name="Hugenholtz P."/>
            <person name="Woyke T."/>
            <person name="Wu D."/>
            <person name="Gronow S."/>
            <person name="Wellnitz S."/>
            <person name="Brambilla E."/>
            <person name="Klenk H.-P."/>
            <person name="Eisen J.A."/>
        </authorList>
    </citation>
    <scope>NUCLEOTIDE SEQUENCE [LARGE SCALE GENOMIC DNA]</scope>
    <source>
        <strain evidence="5">ATCC BAA-1111 / DSM 21527 / NCTC 11395 / H</strain>
    </source>
</reference>
<evidence type="ECO:0000313" key="5">
    <source>
        <dbReference type="Proteomes" id="UP000006048"/>
    </source>
</evidence>
<sequence>MKKGFLPPRGMIFTLLLFFTWVFSLQAEARFASLKGTVQIYEKQKWVNATAQTKLPSGAMIQTAYRSQAVVIYPQGGQLAIGPNTRVTIFDNPGGAGTDREMMIDHGQLSAFVKKGPEGARNAFRIRSPTTVAGVRGSLIAGRLVGQTLTVSAIQSAAQIEMSRQQSRIRSAELQLANARKNLADQQARVKATEEYVKQLKDEIKTLEADNSPRNAARLNQAIRMLNLYSNNVAIYSADLKKMEQFEATAVTKLAAAKADLAAIAAEEKALIESLEKSQPTKIAEGDSAAAEGEIIPPLESEKKKVRPANLTTVGQTGSEEKFTQQSDVKVGVGSDFQQIYNNVNSVTQPTSTGLPTLKKL</sequence>
<proteinExistence type="predicted"/>
<dbReference type="PANTHER" id="PTHR38731:SF1">
    <property type="entry name" value="FECR PROTEIN DOMAIN-CONTAINING PROTEIN"/>
    <property type="match status" value="1"/>
</dbReference>
<accession>I4B939</accession>
<feature type="domain" description="FecR protein" evidence="3">
    <location>
        <begin position="61"/>
        <end position="155"/>
    </location>
</feature>
<dbReference type="EMBL" id="CP002959">
    <property type="protein sequence ID" value="AFM13796.1"/>
    <property type="molecule type" value="Genomic_DNA"/>
</dbReference>
<dbReference type="PANTHER" id="PTHR38731">
    <property type="entry name" value="LIPL45-RELATED LIPOPROTEIN-RELATED"/>
    <property type="match status" value="1"/>
</dbReference>
<feature type="region of interest" description="Disordered" evidence="2">
    <location>
        <begin position="283"/>
        <end position="304"/>
    </location>
</feature>
<keyword evidence="1" id="KW-0175">Coiled coil</keyword>
<dbReference type="AlphaFoldDB" id="I4B939"/>
<gene>
    <name evidence="4" type="ordered locus">Turpa_3157</name>
</gene>
<organism evidence="4 5">
    <name type="scientific">Turneriella parva (strain ATCC BAA-1111 / DSM 21527 / NCTC 11395 / H)</name>
    <name type="common">Leptospira parva</name>
    <dbReference type="NCBI Taxonomy" id="869212"/>
    <lineage>
        <taxon>Bacteria</taxon>
        <taxon>Pseudomonadati</taxon>
        <taxon>Spirochaetota</taxon>
        <taxon>Spirochaetia</taxon>
        <taxon>Leptospirales</taxon>
        <taxon>Leptospiraceae</taxon>
        <taxon>Turneriella</taxon>
    </lineage>
</organism>
<evidence type="ECO:0000313" key="4">
    <source>
        <dbReference type="EMBL" id="AFM13796.1"/>
    </source>
</evidence>
<keyword evidence="5" id="KW-1185">Reference proteome</keyword>
<dbReference type="InterPro" id="IPR006860">
    <property type="entry name" value="FecR"/>
</dbReference>
<dbReference type="Proteomes" id="UP000006048">
    <property type="component" value="Chromosome"/>
</dbReference>
<protein>
    <submittedName>
        <fullName evidence="4">FecR family protein</fullName>
    </submittedName>
</protein>
<evidence type="ECO:0000256" key="2">
    <source>
        <dbReference type="SAM" id="MobiDB-lite"/>
    </source>
</evidence>
<name>I4B939_TURPD</name>
<feature type="coiled-coil region" evidence="1">
    <location>
        <begin position="162"/>
        <end position="210"/>
    </location>
</feature>
<dbReference type="HOGENOM" id="CLU_767143_0_0_12"/>
<evidence type="ECO:0000256" key="1">
    <source>
        <dbReference type="SAM" id="Coils"/>
    </source>
</evidence>